<dbReference type="SUPFAM" id="SSF55729">
    <property type="entry name" value="Acyl-CoA N-acyltransferases (Nat)"/>
    <property type="match status" value="1"/>
</dbReference>
<dbReference type="AlphaFoldDB" id="A0ABD5MGG5"/>
<keyword evidence="2 4" id="KW-0012">Acyltransferase</keyword>
<sequence>MSNDHIGAGAQATPEPLIIPLEECHTDAAKRLWSERFECDDEKADKWLYNARIDTDYVTQGFVAVDRTQVVGFGIAAVGSAEYANNYVGDALDLDVPDPTGILHILVVDADYEGQGIGTELVKCRLQWLATTDAETVIGTAWHRETHHDSRALFAKFGFERVATIEEYYLKTHGHTDCPDCEAECRCDASVWRRDQ</sequence>
<evidence type="ECO:0000313" key="5">
    <source>
        <dbReference type="Proteomes" id="UP001570511"/>
    </source>
</evidence>
<proteinExistence type="predicted"/>
<evidence type="ECO:0000259" key="3">
    <source>
        <dbReference type="PROSITE" id="PS51186"/>
    </source>
</evidence>
<dbReference type="RefSeq" id="WP_372390608.1">
    <property type="nucleotide sequence ID" value="NZ_JBGNYA010000001.1"/>
</dbReference>
<protein>
    <submittedName>
        <fullName evidence="4">GNAT family N-acetyltransferase</fullName>
        <ecNumber evidence="4">2.3.-.-</ecNumber>
    </submittedName>
</protein>
<reference evidence="4 5" key="1">
    <citation type="submission" date="2024-08" db="EMBL/GenBank/DDBJ databases">
        <title>Halobellus sp. MBLA0158 whole genome sequence.</title>
        <authorList>
            <person name="Hwang C.Y."/>
            <person name="Cho E.-S."/>
            <person name="Seo M.-J."/>
        </authorList>
    </citation>
    <scope>NUCLEOTIDE SEQUENCE [LARGE SCALE GENOMIC DNA]</scope>
    <source>
        <strain evidence="4 5">MBLA0158</strain>
    </source>
</reference>
<accession>A0ABD5MGG5</accession>
<dbReference type="EMBL" id="JBGNYA010000001">
    <property type="protein sequence ID" value="MFA1612033.1"/>
    <property type="molecule type" value="Genomic_DNA"/>
</dbReference>
<dbReference type="InterPro" id="IPR016181">
    <property type="entry name" value="Acyl_CoA_acyltransferase"/>
</dbReference>
<gene>
    <name evidence="4" type="ORF">OS889_13595</name>
</gene>
<name>A0ABD5MGG5_9EURY</name>
<keyword evidence="1 4" id="KW-0808">Transferase</keyword>
<organism evidence="4 5">
    <name type="scientific">Halobellus rubicundus</name>
    <dbReference type="NCBI Taxonomy" id="2996466"/>
    <lineage>
        <taxon>Archaea</taxon>
        <taxon>Methanobacteriati</taxon>
        <taxon>Methanobacteriota</taxon>
        <taxon>Stenosarchaea group</taxon>
        <taxon>Halobacteria</taxon>
        <taxon>Halobacteriales</taxon>
        <taxon>Haloferacaceae</taxon>
        <taxon>Halobellus</taxon>
    </lineage>
</organism>
<dbReference type="PROSITE" id="PS51186">
    <property type="entry name" value="GNAT"/>
    <property type="match status" value="1"/>
</dbReference>
<dbReference type="Proteomes" id="UP001570511">
    <property type="component" value="Unassembled WGS sequence"/>
</dbReference>
<feature type="domain" description="N-acetyltransferase" evidence="3">
    <location>
        <begin position="16"/>
        <end position="188"/>
    </location>
</feature>
<keyword evidence="5" id="KW-1185">Reference proteome</keyword>
<comment type="caution">
    <text evidence="4">The sequence shown here is derived from an EMBL/GenBank/DDBJ whole genome shotgun (WGS) entry which is preliminary data.</text>
</comment>
<dbReference type="InterPro" id="IPR000182">
    <property type="entry name" value="GNAT_dom"/>
</dbReference>
<dbReference type="Gene3D" id="3.40.630.30">
    <property type="match status" value="1"/>
</dbReference>
<dbReference type="PANTHER" id="PTHR43072:SF51">
    <property type="entry name" value="ABC SUPERFAMILY TRANSPORT PROTEIN"/>
    <property type="match status" value="1"/>
</dbReference>
<dbReference type="GO" id="GO:0016746">
    <property type="term" value="F:acyltransferase activity"/>
    <property type="evidence" value="ECO:0007669"/>
    <property type="project" value="UniProtKB-KW"/>
</dbReference>
<dbReference type="PANTHER" id="PTHR43072">
    <property type="entry name" value="N-ACETYLTRANSFERASE"/>
    <property type="match status" value="1"/>
</dbReference>
<dbReference type="Pfam" id="PF00583">
    <property type="entry name" value="Acetyltransf_1"/>
    <property type="match status" value="1"/>
</dbReference>
<evidence type="ECO:0000256" key="1">
    <source>
        <dbReference type="ARBA" id="ARBA00022679"/>
    </source>
</evidence>
<evidence type="ECO:0000313" key="4">
    <source>
        <dbReference type="EMBL" id="MFA1612033.1"/>
    </source>
</evidence>
<dbReference type="CDD" id="cd04301">
    <property type="entry name" value="NAT_SF"/>
    <property type="match status" value="1"/>
</dbReference>
<dbReference type="EC" id="2.3.-.-" evidence="4"/>
<evidence type="ECO:0000256" key="2">
    <source>
        <dbReference type="ARBA" id="ARBA00023315"/>
    </source>
</evidence>